<evidence type="ECO:0000256" key="10">
    <source>
        <dbReference type="SAM" id="Phobius"/>
    </source>
</evidence>
<keyword evidence="6 10" id="KW-1133">Transmembrane helix</keyword>
<feature type="domain" description="CSC1/OSCA1-like cytosolic" evidence="13">
    <location>
        <begin position="186"/>
        <end position="339"/>
    </location>
</feature>
<evidence type="ECO:0000256" key="7">
    <source>
        <dbReference type="ARBA" id="ARBA00023065"/>
    </source>
</evidence>
<accession>A0AA88X241</accession>
<dbReference type="GO" id="GO:0005886">
    <property type="term" value="C:plasma membrane"/>
    <property type="evidence" value="ECO:0007669"/>
    <property type="project" value="TreeGrafter"/>
</dbReference>
<dbReference type="Pfam" id="PF14703">
    <property type="entry name" value="PHM7_cyt"/>
    <property type="match status" value="1"/>
</dbReference>
<dbReference type="AlphaFoldDB" id="A0AA88X241"/>
<comment type="similarity">
    <text evidence="2">Belongs to the CSC1 (TC 1.A.17) family.</text>
</comment>
<feature type="transmembrane region" description="Helical" evidence="10">
    <location>
        <begin position="86"/>
        <end position="110"/>
    </location>
</feature>
<evidence type="ECO:0000313" key="15">
    <source>
        <dbReference type="Proteomes" id="UP001188597"/>
    </source>
</evidence>
<dbReference type="EMBL" id="JAVXUP010000172">
    <property type="protein sequence ID" value="KAK3035513.1"/>
    <property type="molecule type" value="Genomic_DNA"/>
</dbReference>
<keyword evidence="9" id="KW-0407">Ion channel</keyword>
<gene>
    <name evidence="14" type="ORF">RJ639_033972</name>
</gene>
<evidence type="ECO:0000256" key="3">
    <source>
        <dbReference type="ARBA" id="ARBA00022448"/>
    </source>
</evidence>
<keyword evidence="8 10" id="KW-0472">Membrane</keyword>
<feature type="transmembrane region" description="Helical" evidence="10">
    <location>
        <begin position="546"/>
        <end position="573"/>
    </location>
</feature>
<evidence type="ECO:0000259" key="12">
    <source>
        <dbReference type="Pfam" id="PF13967"/>
    </source>
</evidence>
<keyword evidence="7" id="KW-0406">Ion transport</keyword>
<feature type="transmembrane region" description="Helical" evidence="10">
    <location>
        <begin position="404"/>
        <end position="424"/>
    </location>
</feature>
<dbReference type="InterPro" id="IPR027815">
    <property type="entry name" value="CSC1/OSCA1-like_cyt"/>
</dbReference>
<feature type="transmembrane region" description="Helical" evidence="10">
    <location>
        <begin position="444"/>
        <end position="463"/>
    </location>
</feature>
<evidence type="ECO:0000313" key="14">
    <source>
        <dbReference type="EMBL" id="KAK3035513.1"/>
    </source>
</evidence>
<feature type="transmembrane region" description="Helical" evidence="10">
    <location>
        <begin position="625"/>
        <end position="645"/>
    </location>
</feature>
<evidence type="ECO:0000256" key="8">
    <source>
        <dbReference type="ARBA" id="ARBA00023136"/>
    </source>
</evidence>
<feature type="domain" description="CSC1/OSCA1-like N-terminal transmembrane" evidence="12">
    <location>
        <begin position="6"/>
        <end position="165"/>
    </location>
</feature>
<evidence type="ECO:0000259" key="13">
    <source>
        <dbReference type="Pfam" id="PF14703"/>
    </source>
</evidence>
<keyword evidence="15" id="KW-1185">Reference proteome</keyword>
<evidence type="ECO:0000256" key="5">
    <source>
        <dbReference type="ARBA" id="ARBA00022837"/>
    </source>
</evidence>
<evidence type="ECO:0000256" key="1">
    <source>
        <dbReference type="ARBA" id="ARBA00004141"/>
    </source>
</evidence>
<evidence type="ECO:0000259" key="11">
    <source>
        <dbReference type="Pfam" id="PF02714"/>
    </source>
</evidence>
<name>A0AA88X241_9ASTE</name>
<dbReference type="PANTHER" id="PTHR13018:SF117">
    <property type="entry name" value="CSC1-LIKE PROTEIN RXW8"/>
    <property type="match status" value="1"/>
</dbReference>
<evidence type="ECO:0000256" key="9">
    <source>
        <dbReference type="ARBA" id="ARBA00023303"/>
    </source>
</evidence>
<keyword evidence="3" id="KW-0813">Transport</keyword>
<proteinExistence type="inferred from homology"/>
<dbReference type="Pfam" id="PF13967">
    <property type="entry name" value="RSN1_TM"/>
    <property type="match status" value="1"/>
</dbReference>
<keyword evidence="5" id="KW-0106">Calcium</keyword>
<feature type="domain" description="CSC1/OSCA1-like 7TM region" evidence="11">
    <location>
        <begin position="350"/>
        <end position="619"/>
    </location>
</feature>
<keyword evidence="4 10" id="KW-0812">Transmembrane</keyword>
<reference evidence="14" key="1">
    <citation type="submission" date="2022-12" db="EMBL/GenBank/DDBJ databases">
        <title>Draft genome assemblies for two species of Escallonia (Escalloniales).</title>
        <authorList>
            <person name="Chanderbali A."/>
            <person name="Dervinis C."/>
            <person name="Anghel I."/>
            <person name="Soltis D."/>
            <person name="Soltis P."/>
            <person name="Zapata F."/>
        </authorList>
    </citation>
    <scope>NUCLEOTIDE SEQUENCE</scope>
    <source>
        <strain evidence="14">UCBG64.0493</strain>
        <tissue evidence="14">Leaf</tissue>
    </source>
</reference>
<comment type="subcellular location">
    <subcellularLocation>
        <location evidence="1">Membrane</location>
        <topology evidence="1">Multi-pass membrane protein</topology>
    </subcellularLocation>
</comment>
<feature type="transmembrane region" description="Helical" evidence="10">
    <location>
        <begin position="352"/>
        <end position="378"/>
    </location>
</feature>
<evidence type="ECO:0000256" key="2">
    <source>
        <dbReference type="ARBA" id="ARBA00007779"/>
    </source>
</evidence>
<feature type="transmembrane region" description="Helical" evidence="10">
    <location>
        <begin position="143"/>
        <end position="164"/>
    </location>
</feature>
<protein>
    <recommendedName>
        <fullName evidence="16">CSC1-like protein RXW8</fullName>
    </recommendedName>
</protein>
<organism evidence="14 15">
    <name type="scientific">Escallonia herrerae</name>
    <dbReference type="NCBI Taxonomy" id="1293975"/>
    <lineage>
        <taxon>Eukaryota</taxon>
        <taxon>Viridiplantae</taxon>
        <taxon>Streptophyta</taxon>
        <taxon>Embryophyta</taxon>
        <taxon>Tracheophyta</taxon>
        <taxon>Spermatophyta</taxon>
        <taxon>Magnoliopsida</taxon>
        <taxon>eudicotyledons</taxon>
        <taxon>Gunneridae</taxon>
        <taxon>Pentapetalae</taxon>
        <taxon>asterids</taxon>
        <taxon>campanulids</taxon>
        <taxon>Escalloniales</taxon>
        <taxon>Escalloniaceae</taxon>
        <taxon>Escallonia</taxon>
    </lineage>
</organism>
<evidence type="ECO:0000256" key="4">
    <source>
        <dbReference type="ARBA" id="ARBA00022692"/>
    </source>
</evidence>
<feature type="transmembrane region" description="Helical" evidence="10">
    <location>
        <begin position="594"/>
        <end position="619"/>
    </location>
</feature>
<dbReference type="InterPro" id="IPR032880">
    <property type="entry name" value="CSC1/OSCA1-like_N"/>
</dbReference>
<dbReference type="Proteomes" id="UP001188597">
    <property type="component" value="Unassembled WGS sequence"/>
</dbReference>
<feature type="transmembrane region" description="Helical" evidence="10">
    <location>
        <begin position="6"/>
        <end position="27"/>
    </location>
</feature>
<dbReference type="PANTHER" id="PTHR13018">
    <property type="entry name" value="PROBABLE MEMBRANE PROTEIN DUF221-RELATED"/>
    <property type="match status" value="1"/>
</dbReference>
<dbReference type="GO" id="GO:0005227">
    <property type="term" value="F:calcium-activated cation channel activity"/>
    <property type="evidence" value="ECO:0007669"/>
    <property type="project" value="InterPro"/>
</dbReference>
<dbReference type="InterPro" id="IPR003864">
    <property type="entry name" value="CSC1/OSCA1-like_7TM"/>
</dbReference>
<dbReference type="InterPro" id="IPR045122">
    <property type="entry name" value="Csc1-like"/>
</dbReference>
<dbReference type="Pfam" id="PF02714">
    <property type="entry name" value="RSN1_7TM"/>
    <property type="match status" value="1"/>
</dbReference>
<comment type="caution">
    <text evidence="14">The sequence shown here is derived from an EMBL/GenBank/DDBJ whole genome shotgun (WGS) entry which is preliminary data.</text>
</comment>
<evidence type="ECO:0008006" key="16">
    <source>
        <dbReference type="Google" id="ProtNLM"/>
    </source>
</evidence>
<sequence>MNITGLMTSAGINTAICFVLFSLFSVLRKQPCNAGIYFGQRIAQVRSKHHEPFCFERLVPSASWIMKAWRASEEDIIASGGLDAVVFLRIIVFSIQIFSIAAIICIFLVLPLNYFGQEMQHKNIPSESLEVFTVGNVKEGSRWLWAHCLALYVITCSACGLLYIENKNIANMRLAYVSASPPKPSQFTVLVRAIPWSSEKCYSDLVSRFFRKYYGSSYLSHQMIYRSGTVQKLMSDAEKMYKMLKSTHMRDYHRSSILTCGLCGGTASSFQILAGEPESAEDRGDFTAPDLREKECAAVLVFFRTRFAANITSKSLLTPNPMQWVTDLAPEPNDVFWSNLCIPYRLLWIRRVATLSTTIVFMLFSLGPVGVVCGLANADKLQNLLPFLRGILERKFMSQLVTGYLPSVILILFLYIVPPIMMLFSAVEGSISHSGRKKSACIKVLYFLIWNVFFANILVGSFIDRLDTIQNVVPREMPTVLAKVVPEKAFFFTTYVLTSGWASLACELVQPFVLLCNLVDRLLCRNKGVLSCDVMSFPYHTEIPRLLVFGLIGFTFCIFAPLILPFLLVYFSVANLVYRNQILDVYVTKYQSGGLYWPIVHNVTIFSLVLTHTIALGFFGMKKSTVASGFVVPLTICTLLFHIYCRERFFLLYKDNAAQVLIDMDREDEQSGRLEEIHQQLCSAYCQFKSRNAADLDQFDHRDAQMIQKPEDIKHVV</sequence>
<evidence type="ECO:0000256" key="6">
    <source>
        <dbReference type="ARBA" id="ARBA00022989"/>
    </source>
</evidence>